<evidence type="ECO:0000313" key="2">
    <source>
        <dbReference type="EMBL" id="QDU94965.1"/>
    </source>
</evidence>
<accession>A0A518DSZ1</accession>
<proteinExistence type="predicted"/>
<gene>
    <name evidence="2" type="ORF">Pla8534_27740</name>
</gene>
<feature type="domain" description="BON" evidence="1">
    <location>
        <begin position="35"/>
        <end position="103"/>
    </location>
</feature>
<dbReference type="InterPro" id="IPR007055">
    <property type="entry name" value="BON_dom"/>
</dbReference>
<protein>
    <submittedName>
        <fullName evidence="2">BON domain protein</fullName>
    </submittedName>
</protein>
<dbReference type="EMBL" id="CP036433">
    <property type="protein sequence ID" value="QDU94965.1"/>
    <property type="molecule type" value="Genomic_DNA"/>
</dbReference>
<evidence type="ECO:0000259" key="1">
    <source>
        <dbReference type="PROSITE" id="PS50914"/>
    </source>
</evidence>
<dbReference type="KEGG" id="lcre:Pla8534_27740"/>
<name>A0A518DSZ1_9BACT</name>
<dbReference type="RefSeq" id="WP_197443256.1">
    <property type="nucleotide sequence ID" value="NZ_CP036433.1"/>
</dbReference>
<reference evidence="2 3" key="1">
    <citation type="submission" date="2019-02" db="EMBL/GenBank/DDBJ databases">
        <title>Deep-cultivation of Planctomycetes and their phenomic and genomic characterization uncovers novel biology.</title>
        <authorList>
            <person name="Wiegand S."/>
            <person name="Jogler M."/>
            <person name="Boedeker C."/>
            <person name="Pinto D."/>
            <person name="Vollmers J."/>
            <person name="Rivas-Marin E."/>
            <person name="Kohn T."/>
            <person name="Peeters S.H."/>
            <person name="Heuer A."/>
            <person name="Rast P."/>
            <person name="Oberbeckmann S."/>
            <person name="Bunk B."/>
            <person name="Jeske O."/>
            <person name="Meyerdierks A."/>
            <person name="Storesund J.E."/>
            <person name="Kallscheuer N."/>
            <person name="Luecker S."/>
            <person name="Lage O.M."/>
            <person name="Pohl T."/>
            <person name="Merkel B.J."/>
            <person name="Hornburger P."/>
            <person name="Mueller R.-W."/>
            <person name="Bruemmer F."/>
            <person name="Labrenz M."/>
            <person name="Spormann A.M."/>
            <person name="Op den Camp H."/>
            <person name="Overmann J."/>
            <person name="Amann R."/>
            <person name="Jetten M.S.M."/>
            <person name="Mascher T."/>
            <person name="Medema M.H."/>
            <person name="Devos D.P."/>
            <person name="Kaster A.-K."/>
            <person name="Ovreas L."/>
            <person name="Rohde M."/>
            <person name="Galperin M.Y."/>
            <person name="Jogler C."/>
        </authorList>
    </citation>
    <scope>NUCLEOTIDE SEQUENCE [LARGE SCALE GENOMIC DNA]</scope>
    <source>
        <strain evidence="2 3">Pla85_3_4</strain>
    </source>
</reference>
<organism evidence="2 3">
    <name type="scientific">Lignipirellula cremea</name>
    <dbReference type="NCBI Taxonomy" id="2528010"/>
    <lineage>
        <taxon>Bacteria</taxon>
        <taxon>Pseudomonadati</taxon>
        <taxon>Planctomycetota</taxon>
        <taxon>Planctomycetia</taxon>
        <taxon>Pirellulales</taxon>
        <taxon>Pirellulaceae</taxon>
        <taxon>Lignipirellula</taxon>
    </lineage>
</organism>
<dbReference type="Proteomes" id="UP000317648">
    <property type="component" value="Chromosome"/>
</dbReference>
<dbReference type="Pfam" id="PF04972">
    <property type="entry name" value="BON"/>
    <property type="match status" value="1"/>
</dbReference>
<keyword evidence="3" id="KW-1185">Reference proteome</keyword>
<sequence length="103" mass="11273">MPVLATPRRTRILRRHLASLHEPSALPAPAIVEPTSAEVEARLASALQSTGYAPLRKIQIRIDGGEVELRGELPSYFLKQLAQETIMQSPGAPRVRNLVEVVA</sequence>
<dbReference type="Gene3D" id="3.30.1340.30">
    <property type="match status" value="1"/>
</dbReference>
<dbReference type="AlphaFoldDB" id="A0A518DSZ1"/>
<evidence type="ECO:0000313" key="3">
    <source>
        <dbReference type="Proteomes" id="UP000317648"/>
    </source>
</evidence>
<dbReference type="PROSITE" id="PS50914">
    <property type="entry name" value="BON"/>
    <property type="match status" value="1"/>
</dbReference>